<sequence length="213" mass="24650">MKRRDFLISSFCWRWIGLAAFGCLTAAQPVSGQRYLEEAIPYRNSALLRTGDGFIEAHFTRKAYMGSAEPQMAYHSYYRDSIYVTQGGYHGQPLHGKYLERYVDKGMKVLGDYAYGLKSGKWQYWDEQGMLRKVTHWKSGSETGKFSVYNENGRLQQQGYLKDGKFDGIVLTYPASSDSLEYEKKRYRKGKEVGMGDGSWFGRMYDRVRAMLF</sequence>
<evidence type="ECO:0000313" key="3">
    <source>
        <dbReference type="Proteomes" id="UP000198916"/>
    </source>
</evidence>
<dbReference type="Proteomes" id="UP000198916">
    <property type="component" value="Unassembled WGS sequence"/>
</dbReference>
<evidence type="ECO:0000313" key="2">
    <source>
        <dbReference type="EMBL" id="SEL95727.1"/>
    </source>
</evidence>
<dbReference type="AlphaFoldDB" id="A0A1H7UHK6"/>
<organism evidence="2 3">
    <name type="scientific">Parapedobacter koreensis</name>
    <dbReference type="NCBI Taxonomy" id="332977"/>
    <lineage>
        <taxon>Bacteria</taxon>
        <taxon>Pseudomonadati</taxon>
        <taxon>Bacteroidota</taxon>
        <taxon>Sphingobacteriia</taxon>
        <taxon>Sphingobacteriales</taxon>
        <taxon>Sphingobacteriaceae</taxon>
        <taxon>Parapedobacter</taxon>
    </lineage>
</organism>
<accession>A0A1H7UHK6</accession>
<dbReference type="RefSeq" id="WP_090609321.1">
    <property type="nucleotide sequence ID" value="NZ_FNZR01000015.1"/>
</dbReference>
<dbReference type="SUPFAM" id="SSF82185">
    <property type="entry name" value="Histone H3 K4-specific methyltransferase SET7/9 N-terminal domain"/>
    <property type="match status" value="1"/>
</dbReference>
<dbReference type="OrthoDB" id="703600at2"/>
<evidence type="ECO:0000256" key="1">
    <source>
        <dbReference type="SAM" id="SignalP"/>
    </source>
</evidence>
<evidence type="ECO:0008006" key="4">
    <source>
        <dbReference type="Google" id="ProtNLM"/>
    </source>
</evidence>
<name>A0A1H7UHK6_9SPHI</name>
<dbReference type="Gene3D" id="2.20.110.10">
    <property type="entry name" value="Histone H3 K4-specific methyltransferase SET7/9 N-terminal domain"/>
    <property type="match status" value="1"/>
</dbReference>
<reference evidence="3" key="1">
    <citation type="submission" date="2016-10" db="EMBL/GenBank/DDBJ databases">
        <authorList>
            <person name="Varghese N."/>
            <person name="Submissions S."/>
        </authorList>
    </citation>
    <scope>NUCLEOTIDE SEQUENCE [LARGE SCALE GENOMIC DNA]</scope>
    <source>
        <strain evidence="3">Jip14</strain>
    </source>
</reference>
<proteinExistence type="predicted"/>
<gene>
    <name evidence="2" type="ORF">SAMN05421740_11541</name>
</gene>
<dbReference type="EMBL" id="FNZR01000015">
    <property type="protein sequence ID" value="SEL95727.1"/>
    <property type="molecule type" value="Genomic_DNA"/>
</dbReference>
<protein>
    <recommendedName>
        <fullName evidence="4">MORN repeat variant</fullName>
    </recommendedName>
</protein>
<dbReference type="STRING" id="332977.SAMN05421740_11541"/>
<feature type="signal peptide" evidence="1">
    <location>
        <begin position="1"/>
        <end position="19"/>
    </location>
</feature>
<feature type="chain" id="PRO_5011582312" description="MORN repeat variant" evidence="1">
    <location>
        <begin position="20"/>
        <end position="213"/>
    </location>
</feature>
<keyword evidence="3" id="KW-1185">Reference proteome</keyword>
<keyword evidence="1" id="KW-0732">Signal</keyword>